<dbReference type="GO" id="GO:0004674">
    <property type="term" value="F:protein serine/threonine kinase activity"/>
    <property type="evidence" value="ECO:0007669"/>
    <property type="project" value="UniProtKB-KW"/>
</dbReference>
<dbReference type="InterPro" id="IPR011990">
    <property type="entry name" value="TPR-like_helical_dom_sf"/>
</dbReference>
<comment type="caution">
    <text evidence="1">The sequence shown here is derived from an EMBL/GenBank/DDBJ whole genome shotgun (WGS) entry which is preliminary data.</text>
</comment>
<dbReference type="AlphaFoldDB" id="A0AAV5DTR1"/>
<reference evidence="1" key="1">
    <citation type="journal article" date="2018" name="DNA Res.">
        <title>Multiple hybrid de novo genome assembly of finger millet, an orphan allotetraploid crop.</title>
        <authorList>
            <person name="Hatakeyama M."/>
            <person name="Aluri S."/>
            <person name="Balachadran M.T."/>
            <person name="Sivarajan S.R."/>
            <person name="Patrignani A."/>
            <person name="Gruter S."/>
            <person name="Poveda L."/>
            <person name="Shimizu-Inatsugi R."/>
            <person name="Baeten J."/>
            <person name="Francoijs K.J."/>
            <person name="Nataraja K.N."/>
            <person name="Reddy Y.A.N."/>
            <person name="Phadnis S."/>
            <person name="Ravikumar R.L."/>
            <person name="Schlapbach R."/>
            <person name="Sreeman S.M."/>
            <person name="Shimizu K.K."/>
        </authorList>
    </citation>
    <scope>NUCLEOTIDE SEQUENCE</scope>
</reference>
<protein>
    <submittedName>
        <fullName evidence="1">Uncharacterized protein</fullName>
    </submittedName>
</protein>
<dbReference type="PANTHER" id="PTHR45863">
    <property type="entry name" value="SERINE/THREONINE-PROTEIN KINASE BSK5"/>
    <property type="match status" value="1"/>
</dbReference>
<dbReference type="GO" id="GO:0009742">
    <property type="term" value="P:brassinosteroid mediated signaling pathway"/>
    <property type="evidence" value="ECO:0007669"/>
    <property type="project" value="InterPro"/>
</dbReference>
<dbReference type="GO" id="GO:0005886">
    <property type="term" value="C:plasma membrane"/>
    <property type="evidence" value="ECO:0007669"/>
    <property type="project" value="UniProtKB-SubCell"/>
</dbReference>
<organism evidence="1 2">
    <name type="scientific">Eleusine coracana subsp. coracana</name>
    <dbReference type="NCBI Taxonomy" id="191504"/>
    <lineage>
        <taxon>Eukaryota</taxon>
        <taxon>Viridiplantae</taxon>
        <taxon>Streptophyta</taxon>
        <taxon>Embryophyta</taxon>
        <taxon>Tracheophyta</taxon>
        <taxon>Spermatophyta</taxon>
        <taxon>Magnoliopsida</taxon>
        <taxon>Liliopsida</taxon>
        <taxon>Poales</taxon>
        <taxon>Poaceae</taxon>
        <taxon>PACMAD clade</taxon>
        <taxon>Chloridoideae</taxon>
        <taxon>Cynodonteae</taxon>
        <taxon>Eleusininae</taxon>
        <taxon>Eleusine</taxon>
    </lineage>
</organism>
<gene>
    <name evidence="1" type="primary">gb00583</name>
    <name evidence="1" type="ORF">PR202_gb00583</name>
</gene>
<evidence type="ECO:0000313" key="2">
    <source>
        <dbReference type="Proteomes" id="UP001054889"/>
    </source>
</evidence>
<dbReference type="InterPro" id="IPR045845">
    <property type="entry name" value="BSK"/>
</dbReference>
<dbReference type="Proteomes" id="UP001054889">
    <property type="component" value="Unassembled WGS sequence"/>
</dbReference>
<accession>A0AAV5DTR1</accession>
<keyword evidence="2" id="KW-1185">Reference proteome</keyword>
<dbReference type="PANTHER" id="PTHR45863:SF22">
    <property type="entry name" value="SERINE_THREONINE-PROTEIN KINASE BSK1"/>
    <property type="match status" value="1"/>
</dbReference>
<sequence>MCDQPEAAFRDAMLTGSIFPGWPTALYLKAVALSELNMQSDAMNMFNEGVKQEEEAKRQRESWRS</sequence>
<proteinExistence type="predicted"/>
<dbReference type="EMBL" id="BQKI01000071">
    <property type="protein sequence ID" value="GJN13835.1"/>
    <property type="molecule type" value="Genomic_DNA"/>
</dbReference>
<evidence type="ECO:0000313" key="1">
    <source>
        <dbReference type="EMBL" id="GJN13835.1"/>
    </source>
</evidence>
<dbReference type="SUPFAM" id="SSF48452">
    <property type="entry name" value="TPR-like"/>
    <property type="match status" value="1"/>
</dbReference>
<reference evidence="1" key="2">
    <citation type="submission" date="2021-12" db="EMBL/GenBank/DDBJ databases">
        <title>Resequencing data analysis of finger millet.</title>
        <authorList>
            <person name="Hatakeyama M."/>
            <person name="Aluri S."/>
            <person name="Balachadran M.T."/>
            <person name="Sivarajan S.R."/>
            <person name="Poveda L."/>
            <person name="Shimizu-Inatsugi R."/>
            <person name="Schlapbach R."/>
            <person name="Sreeman S.M."/>
            <person name="Shimizu K.K."/>
        </authorList>
    </citation>
    <scope>NUCLEOTIDE SEQUENCE</scope>
</reference>
<dbReference type="GO" id="GO:0005524">
    <property type="term" value="F:ATP binding"/>
    <property type="evidence" value="ECO:0007669"/>
    <property type="project" value="UniProtKB-KW"/>
</dbReference>
<dbReference type="Gene3D" id="1.25.40.10">
    <property type="entry name" value="Tetratricopeptide repeat domain"/>
    <property type="match status" value="1"/>
</dbReference>
<name>A0AAV5DTR1_ELECO</name>